<dbReference type="Pfam" id="PF01063">
    <property type="entry name" value="Aminotran_4"/>
    <property type="match status" value="1"/>
</dbReference>
<evidence type="ECO:0000256" key="4">
    <source>
        <dbReference type="ARBA" id="ARBA00004931"/>
    </source>
</evidence>
<keyword evidence="11 17" id="KW-0100">Branched-chain amino acid biosynthesis</keyword>
<dbReference type="UniPathway" id="UPA00049">
    <property type="reaction ID" value="UER00062"/>
</dbReference>
<keyword evidence="7 17" id="KW-0032">Aminotransferase</keyword>
<dbReference type="EC" id="2.6.1.42" evidence="17"/>
<evidence type="ECO:0000313" key="19">
    <source>
        <dbReference type="Proteomes" id="UP000177328"/>
    </source>
</evidence>
<dbReference type="InterPro" id="IPR005785">
    <property type="entry name" value="B_amino_transI"/>
</dbReference>
<dbReference type="GO" id="GO:0052654">
    <property type="term" value="F:L-leucine-2-oxoglutarate transaminase activity"/>
    <property type="evidence" value="ECO:0007669"/>
    <property type="project" value="RHEA"/>
</dbReference>
<evidence type="ECO:0000256" key="10">
    <source>
        <dbReference type="ARBA" id="ARBA00022898"/>
    </source>
</evidence>
<dbReference type="InterPro" id="IPR036038">
    <property type="entry name" value="Aminotransferase-like"/>
</dbReference>
<dbReference type="UniPathway" id="UPA00048">
    <property type="reaction ID" value="UER00073"/>
</dbReference>
<comment type="pathway">
    <text evidence="4 17">Amino-acid biosynthesis; L-valine biosynthesis; L-valine from pyruvate: step 4/4.</text>
</comment>
<dbReference type="Proteomes" id="UP000177328">
    <property type="component" value="Unassembled WGS sequence"/>
</dbReference>
<comment type="catalytic activity">
    <reaction evidence="13 17">
        <text>L-isoleucine + 2-oxoglutarate = (S)-3-methyl-2-oxopentanoate + L-glutamate</text>
        <dbReference type="Rhea" id="RHEA:24801"/>
        <dbReference type="ChEBI" id="CHEBI:16810"/>
        <dbReference type="ChEBI" id="CHEBI:29985"/>
        <dbReference type="ChEBI" id="CHEBI:35146"/>
        <dbReference type="ChEBI" id="CHEBI:58045"/>
        <dbReference type="EC" id="2.6.1.42"/>
    </reaction>
</comment>
<comment type="similarity">
    <text evidence="6 15">Belongs to the class-IV pyridoxal-phosphate-dependent aminotransferase family.</text>
</comment>
<keyword evidence="10 16" id="KW-0663">Pyridoxal phosphate</keyword>
<evidence type="ECO:0000256" key="12">
    <source>
        <dbReference type="ARBA" id="ARBA00048212"/>
    </source>
</evidence>
<comment type="catalytic activity">
    <reaction evidence="12 17">
        <text>L-valine + 2-oxoglutarate = 3-methyl-2-oxobutanoate + L-glutamate</text>
        <dbReference type="Rhea" id="RHEA:24813"/>
        <dbReference type="ChEBI" id="CHEBI:11851"/>
        <dbReference type="ChEBI" id="CHEBI:16810"/>
        <dbReference type="ChEBI" id="CHEBI:29985"/>
        <dbReference type="ChEBI" id="CHEBI:57762"/>
        <dbReference type="EC" id="2.6.1.42"/>
    </reaction>
</comment>
<dbReference type="AlphaFoldDB" id="A0A1F5KGC3"/>
<evidence type="ECO:0000256" key="15">
    <source>
        <dbReference type="RuleBase" id="RU004106"/>
    </source>
</evidence>
<dbReference type="InterPro" id="IPR033939">
    <property type="entry name" value="BCAT_family"/>
</dbReference>
<organism evidence="18 19">
    <name type="scientific">Candidatus Daviesbacteria bacterium RIFCSPHIGHO2_02_FULL_43_12</name>
    <dbReference type="NCBI Taxonomy" id="1797776"/>
    <lineage>
        <taxon>Bacteria</taxon>
        <taxon>Candidatus Daviesiibacteriota</taxon>
    </lineage>
</organism>
<keyword evidence="8 17" id="KW-0028">Amino-acid biosynthesis</keyword>
<dbReference type="CDD" id="cd01557">
    <property type="entry name" value="BCAT_beta_family"/>
    <property type="match status" value="1"/>
</dbReference>
<evidence type="ECO:0000256" key="1">
    <source>
        <dbReference type="ARBA" id="ARBA00001933"/>
    </source>
</evidence>
<evidence type="ECO:0000256" key="16">
    <source>
        <dbReference type="RuleBase" id="RU004516"/>
    </source>
</evidence>
<evidence type="ECO:0000256" key="13">
    <source>
        <dbReference type="ARBA" id="ARBA00048798"/>
    </source>
</evidence>
<evidence type="ECO:0000313" key="18">
    <source>
        <dbReference type="EMBL" id="OGE39894.1"/>
    </source>
</evidence>
<dbReference type="InterPro" id="IPR043131">
    <property type="entry name" value="BCAT-like_N"/>
</dbReference>
<dbReference type="PROSITE" id="PS00770">
    <property type="entry name" value="AA_TRANSFER_CLASS_4"/>
    <property type="match status" value="1"/>
</dbReference>
<dbReference type="GO" id="GO:0052656">
    <property type="term" value="F:L-isoleucine-2-oxoglutarate transaminase activity"/>
    <property type="evidence" value="ECO:0007669"/>
    <property type="project" value="RHEA"/>
</dbReference>
<dbReference type="PANTHER" id="PTHR42743:SF4">
    <property type="entry name" value="BRANCHED-CHAIN-AMINO-ACID AMINOTRANSFERASE-RELATED"/>
    <property type="match status" value="1"/>
</dbReference>
<name>A0A1F5KGC3_9BACT</name>
<gene>
    <name evidence="17" type="primary">ilvE</name>
    <name evidence="18" type="ORF">A3D25_03740</name>
</gene>
<dbReference type="FunFam" id="3.20.10.10:FF:000002">
    <property type="entry name" value="D-alanine aminotransferase"/>
    <property type="match status" value="1"/>
</dbReference>
<proteinExistence type="inferred from homology"/>
<protein>
    <recommendedName>
        <fullName evidence="17">Branched-chain-amino-acid aminotransferase</fullName>
        <shortName evidence="17">BCAT</shortName>
        <ecNumber evidence="17">2.6.1.42</ecNumber>
    </recommendedName>
</protein>
<dbReference type="InterPro" id="IPR018300">
    <property type="entry name" value="Aminotrans_IV_CS"/>
</dbReference>
<evidence type="ECO:0000256" key="3">
    <source>
        <dbReference type="ARBA" id="ARBA00004824"/>
    </source>
</evidence>
<dbReference type="InterPro" id="IPR001544">
    <property type="entry name" value="Aminotrans_IV"/>
</dbReference>
<reference evidence="18 19" key="1">
    <citation type="journal article" date="2016" name="Nat. Commun.">
        <title>Thousands of microbial genomes shed light on interconnected biogeochemical processes in an aquifer system.</title>
        <authorList>
            <person name="Anantharaman K."/>
            <person name="Brown C.T."/>
            <person name="Hug L.A."/>
            <person name="Sharon I."/>
            <person name="Castelle C.J."/>
            <person name="Probst A.J."/>
            <person name="Thomas B.C."/>
            <person name="Singh A."/>
            <person name="Wilkins M.J."/>
            <person name="Karaoz U."/>
            <person name="Brodie E.L."/>
            <person name="Williams K.H."/>
            <person name="Hubbard S.S."/>
            <person name="Banfield J.F."/>
        </authorList>
    </citation>
    <scope>NUCLEOTIDE SEQUENCE [LARGE SCALE GENOMIC DNA]</scope>
</reference>
<dbReference type="Gene3D" id="3.20.10.10">
    <property type="entry name" value="D-amino Acid Aminotransferase, subunit A, domain 2"/>
    <property type="match status" value="1"/>
</dbReference>
<comment type="caution">
    <text evidence="18">The sequence shown here is derived from an EMBL/GenBank/DDBJ whole genome shotgun (WGS) entry which is preliminary data.</text>
</comment>
<evidence type="ECO:0000256" key="7">
    <source>
        <dbReference type="ARBA" id="ARBA00022576"/>
    </source>
</evidence>
<sequence length="305" mass="34256">MTRTFFVNGKFVPEAKAVIPVTAHALHYGTGVFEGIRAYYSEKDKCFFAFRLEDHFKRMKQSAKIVFIDIPYTVDEMCGFVVELLQRNFTETDMYVRPLAFKSDPAVGNFKLPTLQDSIIMYNVPMGKYLDSEKGVRLGISSWRRVSDNAIPPRGKITGAYINTCLTKTEAQLNGYDDALVLDDRGHVVESSSSNIFMIKDGVVITPPVSDDTLVGITRDTVIKLCTKELGLQAIERSIDRSEIYSADEAFLTGTAAEVTPIAEIDHRPLGESREVGTKLKDLFYKLVHGELEKYSDWVTKVNPK</sequence>
<evidence type="ECO:0000256" key="14">
    <source>
        <dbReference type="ARBA" id="ARBA00049229"/>
    </source>
</evidence>
<dbReference type="NCBIfam" id="TIGR01122">
    <property type="entry name" value="ilvE_I"/>
    <property type="match status" value="1"/>
</dbReference>
<dbReference type="PANTHER" id="PTHR42743">
    <property type="entry name" value="AMINO-ACID AMINOTRANSFERASE"/>
    <property type="match status" value="1"/>
</dbReference>
<accession>A0A1F5KGC3</accession>
<keyword evidence="9 17" id="KW-0808">Transferase</keyword>
<dbReference type="GO" id="GO:0009097">
    <property type="term" value="P:isoleucine biosynthetic process"/>
    <property type="evidence" value="ECO:0007669"/>
    <property type="project" value="UniProtKB-UniPathway"/>
</dbReference>
<dbReference type="SUPFAM" id="SSF56752">
    <property type="entry name" value="D-aminoacid aminotransferase-like PLP-dependent enzymes"/>
    <property type="match status" value="1"/>
</dbReference>
<evidence type="ECO:0000256" key="6">
    <source>
        <dbReference type="ARBA" id="ARBA00009320"/>
    </source>
</evidence>
<dbReference type="NCBIfam" id="NF005146">
    <property type="entry name" value="PRK06606.1"/>
    <property type="match status" value="1"/>
</dbReference>
<dbReference type="InterPro" id="IPR050571">
    <property type="entry name" value="Class-IV_PLP-Dep_Aminotrnsfr"/>
</dbReference>
<comment type="pathway">
    <text evidence="3 17">Amino-acid biosynthesis; L-isoleucine biosynthesis; L-isoleucine from 2-oxobutanoate: step 4/4.</text>
</comment>
<comment type="cofactor">
    <cofactor evidence="1 16">
        <name>pyridoxal 5'-phosphate</name>
        <dbReference type="ChEBI" id="CHEBI:597326"/>
    </cofactor>
</comment>
<dbReference type="UniPathway" id="UPA00047">
    <property type="reaction ID" value="UER00058"/>
</dbReference>
<evidence type="ECO:0000256" key="8">
    <source>
        <dbReference type="ARBA" id="ARBA00022605"/>
    </source>
</evidence>
<evidence type="ECO:0000256" key="17">
    <source>
        <dbReference type="RuleBase" id="RU364094"/>
    </source>
</evidence>
<dbReference type="GO" id="GO:0009098">
    <property type="term" value="P:L-leucine biosynthetic process"/>
    <property type="evidence" value="ECO:0007669"/>
    <property type="project" value="UniProtKB-UniPathway"/>
</dbReference>
<dbReference type="Gene3D" id="3.30.470.10">
    <property type="match status" value="1"/>
</dbReference>
<dbReference type="InterPro" id="IPR043132">
    <property type="entry name" value="BCAT-like_C"/>
</dbReference>
<evidence type="ECO:0000256" key="2">
    <source>
        <dbReference type="ARBA" id="ARBA00003109"/>
    </source>
</evidence>
<evidence type="ECO:0000256" key="11">
    <source>
        <dbReference type="ARBA" id="ARBA00023304"/>
    </source>
</evidence>
<dbReference type="GO" id="GO:0052655">
    <property type="term" value="F:L-valine-2-oxoglutarate transaminase activity"/>
    <property type="evidence" value="ECO:0007669"/>
    <property type="project" value="RHEA"/>
</dbReference>
<comment type="catalytic activity">
    <reaction evidence="14 17">
        <text>L-leucine + 2-oxoglutarate = 4-methyl-2-oxopentanoate + L-glutamate</text>
        <dbReference type="Rhea" id="RHEA:18321"/>
        <dbReference type="ChEBI" id="CHEBI:16810"/>
        <dbReference type="ChEBI" id="CHEBI:17865"/>
        <dbReference type="ChEBI" id="CHEBI:29985"/>
        <dbReference type="ChEBI" id="CHEBI:57427"/>
        <dbReference type="EC" id="2.6.1.42"/>
    </reaction>
</comment>
<dbReference type="GO" id="GO:0009099">
    <property type="term" value="P:L-valine biosynthetic process"/>
    <property type="evidence" value="ECO:0007669"/>
    <property type="project" value="UniProtKB-UniPathway"/>
</dbReference>
<comment type="pathway">
    <text evidence="5 17">Amino-acid biosynthesis; L-leucine biosynthesis; L-leucine from 3-methyl-2-oxobutanoate: step 4/4.</text>
</comment>
<comment type="function">
    <text evidence="2 17">Acts on leucine, isoleucine and valine.</text>
</comment>
<evidence type="ECO:0000256" key="9">
    <source>
        <dbReference type="ARBA" id="ARBA00022679"/>
    </source>
</evidence>
<evidence type="ECO:0000256" key="5">
    <source>
        <dbReference type="ARBA" id="ARBA00005072"/>
    </source>
</evidence>
<dbReference type="EMBL" id="MFDD01000014">
    <property type="protein sequence ID" value="OGE39894.1"/>
    <property type="molecule type" value="Genomic_DNA"/>
</dbReference>